<feature type="transmembrane region" description="Helical" evidence="8">
    <location>
        <begin position="463"/>
        <end position="481"/>
    </location>
</feature>
<protein>
    <submittedName>
        <fullName evidence="10">NADH-quinone oxidoreductase subunit M</fullName>
    </submittedName>
</protein>
<organism evidence="10 11">
    <name type="scientific">Litoreibacter roseus</name>
    <dbReference type="NCBI Taxonomy" id="2601869"/>
    <lineage>
        <taxon>Bacteria</taxon>
        <taxon>Pseudomonadati</taxon>
        <taxon>Pseudomonadota</taxon>
        <taxon>Alphaproteobacteria</taxon>
        <taxon>Rhodobacterales</taxon>
        <taxon>Roseobacteraceae</taxon>
        <taxon>Litoreibacter</taxon>
    </lineage>
</organism>
<evidence type="ECO:0000313" key="11">
    <source>
        <dbReference type="Proteomes" id="UP000436822"/>
    </source>
</evidence>
<comment type="function">
    <text evidence="1">NDH-1 shuttles electrons from NADH, via FMN and iron-sulfur (Fe-S) centers, to quinones in the respiratory chain. The immediate electron acceptor for the enzyme in this species is believed to be ubiquinone. Couples the redox reaction to proton translocation (for every two electrons transferred, four hydrogen ions are translocated across the cytoplasmic membrane), and thus conserves the redox energy in a proton gradient.</text>
</comment>
<dbReference type="GO" id="GO:0016020">
    <property type="term" value="C:membrane"/>
    <property type="evidence" value="ECO:0007669"/>
    <property type="project" value="UniProtKB-SubCell"/>
</dbReference>
<gene>
    <name evidence="10" type="primary">nuoM</name>
    <name evidence="10" type="ORF">KIN_28870</name>
</gene>
<evidence type="ECO:0000256" key="3">
    <source>
        <dbReference type="ARBA" id="ARBA00009025"/>
    </source>
</evidence>
<dbReference type="Proteomes" id="UP000436822">
    <property type="component" value="Unassembled WGS sequence"/>
</dbReference>
<comment type="similarity">
    <text evidence="3">Belongs to the complex I subunit 4 family.</text>
</comment>
<feature type="transmembrane region" description="Helical" evidence="8">
    <location>
        <begin position="252"/>
        <end position="272"/>
    </location>
</feature>
<feature type="domain" description="NADH:quinone oxidoreductase/Mrp antiporter transmembrane" evidence="9">
    <location>
        <begin position="130"/>
        <end position="427"/>
    </location>
</feature>
<keyword evidence="5 8" id="KW-1133">Transmembrane helix</keyword>
<comment type="caution">
    <text evidence="10">The sequence shown here is derived from an EMBL/GenBank/DDBJ whole genome shotgun (WGS) entry which is preliminary data.</text>
</comment>
<feature type="transmembrane region" description="Helical" evidence="8">
    <location>
        <begin position="83"/>
        <end position="101"/>
    </location>
</feature>
<dbReference type="NCBIfam" id="NF004499">
    <property type="entry name" value="PRK05846.1-3"/>
    <property type="match status" value="1"/>
</dbReference>
<sequence>MESLLSIITFMPLVAALILALFLRGDDEAAQRNAKWLALIATSATFLVSIFLYTGFDPANTGFQFVEERDWLLGLKYKMGVDGISVLFVLLTTFLMPLVIASCWDVTHRVKDYMIAFLVLETLMIGVFCALDMVLFYLFFEAGLIPMFLIIGIWGGKERIYASFKFFLYTLLGSVLMLVAMLAMYIDAGTTDIPTLLDHNFGSETMSVLGFQVIGGMQTLMWLAFFASFAVKMPMWPVHTWLPDAHVQAPTGGSVVLAAILLKMGGYGFLRFSLPMFPVASDLLGPFILWLSVIAIVYTSLVALAQQDMKKLIAYSSVAHMGYVTMGIFTVNQQGIDGAIFQMISHGFISGALFLCVGVIYDRMHTRDIDAYGGLVNRMPAYALIFMLFTMANVGLPGTSGFVGEFLTLMGVFQVNTWVALVATSGVILSAAYALWLYRRVVLGDLIKESLKSITDMSRRERAIFAPLVVMTLLLGVYPSLITDMIGPSVGALIANYDTALLDSGAATAVAGN</sequence>
<keyword evidence="11" id="KW-1185">Reference proteome</keyword>
<evidence type="ECO:0000313" key="10">
    <source>
        <dbReference type="EMBL" id="GFE65813.1"/>
    </source>
</evidence>
<evidence type="ECO:0000256" key="8">
    <source>
        <dbReference type="SAM" id="Phobius"/>
    </source>
</evidence>
<dbReference type="RefSeq" id="WP_159808285.1">
    <property type="nucleotide sequence ID" value="NZ_BLJE01000003.1"/>
</dbReference>
<feature type="transmembrane region" description="Helical" evidence="8">
    <location>
        <begin position="381"/>
        <end position="398"/>
    </location>
</feature>
<dbReference type="GO" id="GO:0015990">
    <property type="term" value="P:electron transport coupled proton transport"/>
    <property type="evidence" value="ECO:0007669"/>
    <property type="project" value="TreeGrafter"/>
</dbReference>
<comment type="subcellular location">
    <subcellularLocation>
        <location evidence="2">Endomembrane system</location>
        <topology evidence="2">Multi-pass membrane protein</topology>
    </subcellularLocation>
    <subcellularLocation>
        <location evidence="7">Membrane</location>
        <topology evidence="7">Multi-pass membrane protein</topology>
    </subcellularLocation>
</comment>
<dbReference type="InterPro" id="IPR001750">
    <property type="entry name" value="ND/Mrp_TM"/>
</dbReference>
<keyword evidence="6 8" id="KW-0472">Membrane</keyword>
<dbReference type="GO" id="GO:0012505">
    <property type="term" value="C:endomembrane system"/>
    <property type="evidence" value="ECO:0007669"/>
    <property type="project" value="UniProtKB-SubCell"/>
</dbReference>
<dbReference type="InterPro" id="IPR010227">
    <property type="entry name" value="NADH_Q_OxRdtase_chainM/4"/>
</dbReference>
<accession>A0A6N6JHH6</accession>
<feature type="transmembrane region" description="Helical" evidence="8">
    <location>
        <begin position="36"/>
        <end position="56"/>
    </location>
</feature>
<dbReference type="PRINTS" id="PR01437">
    <property type="entry name" value="NUOXDRDTASE4"/>
</dbReference>
<name>A0A6N6JHH6_9RHOB</name>
<feature type="transmembrane region" description="Helical" evidence="8">
    <location>
        <begin position="166"/>
        <end position="186"/>
    </location>
</feature>
<dbReference type="NCBIfam" id="TIGR01972">
    <property type="entry name" value="NDH_I_M"/>
    <property type="match status" value="1"/>
</dbReference>
<evidence type="ECO:0000256" key="6">
    <source>
        <dbReference type="ARBA" id="ARBA00023136"/>
    </source>
</evidence>
<reference evidence="10 11" key="1">
    <citation type="submission" date="2019-12" db="EMBL/GenBank/DDBJ databases">
        <title>Litoreibacter badius sp. nov., a novel bacteriochlorophyll a-containing bacterium in the genus Litoreibacter.</title>
        <authorList>
            <person name="Kanamuro M."/>
            <person name="Takabe Y."/>
            <person name="Mori K."/>
            <person name="Takaichi S."/>
            <person name="Hanada S."/>
        </authorList>
    </citation>
    <scope>NUCLEOTIDE SEQUENCE [LARGE SCALE GENOMIC DNA]</scope>
    <source>
        <strain evidence="10 11">K6</strain>
    </source>
</reference>
<dbReference type="OrthoDB" id="9768329at2"/>
<feature type="transmembrane region" description="Helical" evidence="8">
    <location>
        <begin position="6"/>
        <end position="24"/>
    </location>
</feature>
<dbReference type="InterPro" id="IPR003918">
    <property type="entry name" value="NADH_UbQ_OxRdtase"/>
</dbReference>
<dbReference type="GO" id="GO:0048039">
    <property type="term" value="F:ubiquinone binding"/>
    <property type="evidence" value="ECO:0007669"/>
    <property type="project" value="TreeGrafter"/>
</dbReference>
<proteinExistence type="inferred from homology"/>
<dbReference type="GO" id="GO:0042773">
    <property type="term" value="P:ATP synthesis coupled electron transport"/>
    <property type="evidence" value="ECO:0007669"/>
    <property type="project" value="InterPro"/>
</dbReference>
<feature type="transmembrane region" description="Helical" evidence="8">
    <location>
        <begin position="343"/>
        <end position="361"/>
    </location>
</feature>
<dbReference type="NCBIfam" id="NF004501">
    <property type="entry name" value="PRK05846.1-5"/>
    <property type="match status" value="1"/>
</dbReference>
<feature type="transmembrane region" description="Helical" evidence="8">
    <location>
        <begin position="137"/>
        <end position="154"/>
    </location>
</feature>
<evidence type="ECO:0000256" key="7">
    <source>
        <dbReference type="RuleBase" id="RU000320"/>
    </source>
</evidence>
<evidence type="ECO:0000259" key="9">
    <source>
        <dbReference type="Pfam" id="PF00361"/>
    </source>
</evidence>
<feature type="transmembrane region" description="Helical" evidence="8">
    <location>
        <begin position="418"/>
        <end position="438"/>
    </location>
</feature>
<evidence type="ECO:0000256" key="4">
    <source>
        <dbReference type="ARBA" id="ARBA00022692"/>
    </source>
</evidence>
<dbReference type="GO" id="GO:0003954">
    <property type="term" value="F:NADH dehydrogenase activity"/>
    <property type="evidence" value="ECO:0007669"/>
    <property type="project" value="TreeGrafter"/>
</dbReference>
<dbReference type="GO" id="GO:0008137">
    <property type="term" value="F:NADH dehydrogenase (ubiquinone) activity"/>
    <property type="evidence" value="ECO:0007669"/>
    <property type="project" value="InterPro"/>
</dbReference>
<dbReference type="PANTHER" id="PTHR43507:SF1">
    <property type="entry name" value="NADH-UBIQUINONE OXIDOREDUCTASE CHAIN 4"/>
    <property type="match status" value="1"/>
</dbReference>
<dbReference type="EMBL" id="BLJE01000003">
    <property type="protein sequence ID" value="GFE65813.1"/>
    <property type="molecule type" value="Genomic_DNA"/>
</dbReference>
<dbReference type="Pfam" id="PF00361">
    <property type="entry name" value="Proton_antipo_M"/>
    <property type="match status" value="1"/>
</dbReference>
<feature type="transmembrane region" description="Helical" evidence="8">
    <location>
        <begin position="113"/>
        <end position="131"/>
    </location>
</feature>
<evidence type="ECO:0000256" key="2">
    <source>
        <dbReference type="ARBA" id="ARBA00004127"/>
    </source>
</evidence>
<feature type="transmembrane region" description="Helical" evidence="8">
    <location>
        <begin position="312"/>
        <end position="331"/>
    </location>
</feature>
<feature type="transmembrane region" description="Helical" evidence="8">
    <location>
        <begin position="206"/>
        <end position="231"/>
    </location>
</feature>
<evidence type="ECO:0000256" key="1">
    <source>
        <dbReference type="ARBA" id="ARBA00002378"/>
    </source>
</evidence>
<dbReference type="AlphaFoldDB" id="A0A6N6JHH6"/>
<evidence type="ECO:0000256" key="5">
    <source>
        <dbReference type="ARBA" id="ARBA00022989"/>
    </source>
</evidence>
<dbReference type="PANTHER" id="PTHR43507">
    <property type="entry name" value="NADH-UBIQUINONE OXIDOREDUCTASE CHAIN 4"/>
    <property type="match status" value="1"/>
</dbReference>
<keyword evidence="4 7" id="KW-0812">Transmembrane</keyword>
<feature type="transmembrane region" description="Helical" evidence="8">
    <location>
        <begin position="284"/>
        <end position="305"/>
    </location>
</feature>